<dbReference type="InterPro" id="IPR014745">
    <property type="entry name" value="MHC_II_a/b_N"/>
</dbReference>
<keyword evidence="5" id="KW-1064">Adaptive immunity</keyword>
<sequence>SPCLSVSSQRPPGERVVPVPTARFLEQCFRECHFSNGTERVRFLDRYFHNREELLRFDSDVGEFRAVSELGRQQAEYFNSQKDFMEQKRAEVDTVCRHNYGVGESFT</sequence>
<protein>
    <recommendedName>
        <fullName evidence="9">MHC class II beta chain N-terminal domain-containing protein</fullName>
    </recommendedName>
</protein>
<evidence type="ECO:0000313" key="10">
    <source>
        <dbReference type="EMBL" id="VTJ91568.1"/>
    </source>
</evidence>
<keyword evidence="2" id="KW-0812">Transmembrane</keyword>
<dbReference type="AlphaFoldDB" id="A0A5E4DBU7"/>
<organism evidence="10 11">
    <name type="scientific">Marmota monax</name>
    <name type="common">Woodchuck</name>
    <dbReference type="NCBI Taxonomy" id="9995"/>
    <lineage>
        <taxon>Eukaryota</taxon>
        <taxon>Metazoa</taxon>
        <taxon>Chordata</taxon>
        <taxon>Craniata</taxon>
        <taxon>Vertebrata</taxon>
        <taxon>Euteleostomi</taxon>
        <taxon>Mammalia</taxon>
        <taxon>Eutheria</taxon>
        <taxon>Euarchontoglires</taxon>
        <taxon>Glires</taxon>
        <taxon>Rodentia</taxon>
        <taxon>Sciuromorpha</taxon>
        <taxon>Sciuridae</taxon>
        <taxon>Xerinae</taxon>
        <taxon>Marmotini</taxon>
        <taxon>Marmota</taxon>
    </lineage>
</organism>
<dbReference type="InterPro" id="IPR011162">
    <property type="entry name" value="MHC_I/II-like_Ag-recog"/>
</dbReference>
<feature type="non-terminal residue" evidence="10">
    <location>
        <position position="1"/>
    </location>
</feature>
<dbReference type="EMBL" id="CABDUW010009401">
    <property type="protein sequence ID" value="VTJ91568.1"/>
    <property type="molecule type" value="Genomic_DNA"/>
</dbReference>
<feature type="non-terminal residue" evidence="10">
    <location>
        <position position="107"/>
    </location>
</feature>
<accession>A0A5E4DBU7</accession>
<keyword evidence="6" id="KW-0472">Membrane</keyword>
<dbReference type="Gene3D" id="3.10.320.10">
    <property type="entry name" value="Class II Histocompatibility Antigen, M Beta Chain, Chain B, domain 1"/>
    <property type="match status" value="1"/>
</dbReference>
<name>A0A5E4DBU7_MARMO</name>
<keyword evidence="3" id="KW-0391">Immunity</keyword>
<reference evidence="10" key="1">
    <citation type="submission" date="2019-04" db="EMBL/GenBank/DDBJ databases">
        <authorList>
            <person name="Alioto T."/>
            <person name="Alioto T."/>
        </authorList>
    </citation>
    <scope>NUCLEOTIDE SEQUENCE [LARGE SCALE GENOMIC DNA]</scope>
</reference>
<evidence type="ECO:0000256" key="4">
    <source>
        <dbReference type="ARBA" id="ARBA00022989"/>
    </source>
</evidence>
<evidence type="ECO:0000256" key="2">
    <source>
        <dbReference type="ARBA" id="ARBA00022692"/>
    </source>
</evidence>
<dbReference type="SUPFAM" id="SSF54452">
    <property type="entry name" value="MHC antigen-recognition domain"/>
    <property type="match status" value="1"/>
</dbReference>
<evidence type="ECO:0000256" key="1">
    <source>
        <dbReference type="ARBA" id="ARBA00004479"/>
    </source>
</evidence>
<gene>
    <name evidence="10" type="ORF">MONAX_5E037082</name>
</gene>
<dbReference type="SMART" id="SM00921">
    <property type="entry name" value="MHC_II_beta"/>
    <property type="match status" value="1"/>
</dbReference>
<dbReference type="Proteomes" id="UP000335636">
    <property type="component" value="Unassembled WGS sequence"/>
</dbReference>
<dbReference type="Pfam" id="PF00969">
    <property type="entry name" value="MHC_II_beta"/>
    <property type="match status" value="1"/>
</dbReference>
<dbReference type="GO" id="GO:0042613">
    <property type="term" value="C:MHC class II protein complex"/>
    <property type="evidence" value="ECO:0007669"/>
    <property type="project" value="UniProtKB-KW"/>
</dbReference>
<evidence type="ECO:0000256" key="5">
    <source>
        <dbReference type="ARBA" id="ARBA00023130"/>
    </source>
</evidence>
<keyword evidence="8" id="KW-0491">MHC II</keyword>
<comment type="caution">
    <text evidence="10">The sequence shown here is derived from an EMBL/GenBank/DDBJ whole genome shotgun (WGS) entry which is preliminary data.</text>
</comment>
<feature type="domain" description="MHC class II beta chain N-terminal" evidence="9">
    <location>
        <begin position="30"/>
        <end position="104"/>
    </location>
</feature>
<evidence type="ECO:0000256" key="8">
    <source>
        <dbReference type="ARBA" id="ARBA00023182"/>
    </source>
</evidence>
<dbReference type="InterPro" id="IPR000353">
    <property type="entry name" value="MHC_II_b_N"/>
</dbReference>
<keyword evidence="7" id="KW-0325">Glycoprotein</keyword>
<dbReference type="GO" id="GO:0002504">
    <property type="term" value="P:antigen processing and presentation of peptide or polysaccharide antigen via MHC class II"/>
    <property type="evidence" value="ECO:0007669"/>
    <property type="project" value="UniProtKB-KW"/>
</dbReference>
<comment type="subcellular location">
    <subcellularLocation>
        <location evidence="1">Membrane</location>
        <topology evidence="1">Single-pass type I membrane protein</topology>
    </subcellularLocation>
</comment>
<dbReference type="GO" id="GO:0002250">
    <property type="term" value="P:adaptive immune response"/>
    <property type="evidence" value="ECO:0007669"/>
    <property type="project" value="UniProtKB-KW"/>
</dbReference>
<dbReference type="PANTHER" id="PTHR19944:SF103">
    <property type="entry name" value="DLA CLASS II HISTOCOMPATIBILITY ANTIGEN, DR-1 BETA CHAIN-LIKE"/>
    <property type="match status" value="1"/>
</dbReference>
<proteinExistence type="predicted"/>
<evidence type="ECO:0000256" key="3">
    <source>
        <dbReference type="ARBA" id="ARBA00022859"/>
    </source>
</evidence>
<keyword evidence="4" id="KW-1133">Transmembrane helix</keyword>
<evidence type="ECO:0000256" key="6">
    <source>
        <dbReference type="ARBA" id="ARBA00023136"/>
    </source>
</evidence>
<keyword evidence="11" id="KW-1185">Reference proteome</keyword>
<evidence type="ECO:0000313" key="11">
    <source>
        <dbReference type="Proteomes" id="UP000335636"/>
    </source>
</evidence>
<dbReference type="FunFam" id="3.10.320.10:FF:000001">
    <property type="entry name" value="HLA class II histocompatibility antigen, DRB1-1 beta chain"/>
    <property type="match status" value="1"/>
</dbReference>
<dbReference type="InterPro" id="IPR050160">
    <property type="entry name" value="MHC/Immunoglobulin"/>
</dbReference>
<evidence type="ECO:0000259" key="9">
    <source>
        <dbReference type="SMART" id="SM00921"/>
    </source>
</evidence>
<evidence type="ECO:0000256" key="7">
    <source>
        <dbReference type="ARBA" id="ARBA00023180"/>
    </source>
</evidence>
<dbReference type="PANTHER" id="PTHR19944">
    <property type="entry name" value="MHC CLASS II-RELATED"/>
    <property type="match status" value="1"/>
</dbReference>